<feature type="non-terminal residue" evidence="1">
    <location>
        <position position="1"/>
    </location>
</feature>
<dbReference type="AlphaFoldDB" id="X0TPU3"/>
<gene>
    <name evidence="1" type="ORF">S01H1_21496</name>
</gene>
<protein>
    <submittedName>
        <fullName evidence="1">Uncharacterized protein</fullName>
    </submittedName>
</protein>
<proteinExistence type="predicted"/>
<reference evidence="1" key="1">
    <citation type="journal article" date="2014" name="Front. Microbiol.">
        <title>High frequency of phylogenetically diverse reductive dehalogenase-homologous genes in deep subseafloor sedimentary metagenomes.</title>
        <authorList>
            <person name="Kawai M."/>
            <person name="Futagami T."/>
            <person name="Toyoda A."/>
            <person name="Takaki Y."/>
            <person name="Nishi S."/>
            <person name="Hori S."/>
            <person name="Arai W."/>
            <person name="Tsubouchi T."/>
            <person name="Morono Y."/>
            <person name="Uchiyama I."/>
            <person name="Ito T."/>
            <person name="Fujiyama A."/>
            <person name="Inagaki F."/>
            <person name="Takami H."/>
        </authorList>
    </citation>
    <scope>NUCLEOTIDE SEQUENCE</scope>
    <source>
        <strain evidence="1">Expedition CK06-06</strain>
    </source>
</reference>
<sequence>QNEDEFNLMKILADKRVKYVTQIINACVKEKIGERLKNISYLLLIVEENLRLIEDGFFPVNYGDEFCRFCGKGKLQRFAQLRGSILKRGNREENILGHNMILWECPNCGIAFLFKDDLYEAHKD</sequence>
<accession>X0TPU3</accession>
<evidence type="ECO:0000313" key="1">
    <source>
        <dbReference type="EMBL" id="GAF95274.1"/>
    </source>
</evidence>
<comment type="caution">
    <text evidence="1">The sequence shown here is derived from an EMBL/GenBank/DDBJ whole genome shotgun (WGS) entry which is preliminary data.</text>
</comment>
<organism evidence="1">
    <name type="scientific">marine sediment metagenome</name>
    <dbReference type="NCBI Taxonomy" id="412755"/>
    <lineage>
        <taxon>unclassified sequences</taxon>
        <taxon>metagenomes</taxon>
        <taxon>ecological metagenomes</taxon>
    </lineage>
</organism>
<name>X0TPU3_9ZZZZ</name>
<dbReference type="EMBL" id="BARS01011928">
    <property type="protein sequence ID" value="GAF95274.1"/>
    <property type="molecule type" value="Genomic_DNA"/>
</dbReference>